<evidence type="ECO:0000313" key="1">
    <source>
        <dbReference type="EMBL" id="KPQ31425.1"/>
    </source>
</evidence>
<evidence type="ECO:0000313" key="2">
    <source>
        <dbReference type="Proteomes" id="UP000050465"/>
    </source>
</evidence>
<name>A0A0P7ZFM8_9CYAN</name>
<accession>A0A0P7ZFM8</accession>
<dbReference type="Proteomes" id="UP000050465">
    <property type="component" value="Unassembled WGS sequence"/>
</dbReference>
<gene>
    <name evidence="1" type="ORF">HLUCCA11_23790</name>
</gene>
<reference evidence="1 2" key="1">
    <citation type="submission" date="2015-09" db="EMBL/GenBank/DDBJ databases">
        <title>Identification and resolution of microdiversity through metagenomic sequencing of parallel consortia.</title>
        <authorList>
            <person name="Nelson W.C."/>
            <person name="Romine M.F."/>
            <person name="Lindemann S.R."/>
        </authorList>
    </citation>
    <scope>NUCLEOTIDE SEQUENCE [LARGE SCALE GENOMIC DNA]</scope>
    <source>
        <strain evidence="1">Ana</strain>
    </source>
</reference>
<dbReference type="PATRIC" id="fig|1666911.3.peg.960"/>
<comment type="caution">
    <text evidence="1">The sequence shown here is derived from an EMBL/GenBank/DDBJ whole genome shotgun (WGS) entry which is preliminary data.</text>
</comment>
<dbReference type="AlphaFoldDB" id="A0A0P7ZFM8"/>
<organism evidence="1 2">
    <name type="scientific">Phormidesmis priestleyi Ana</name>
    <dbReference type="NCBI Taxonomy" id="1666911"/>
    <lineage>
        <taxon>Bacteria</taxon>
        <taxon>Bacillati</taxon>
        <taxon>Cyanobacteriota</taxon>
        <taxon>Cyanophyceae</taxon>
        <taxon>Leptolyngbyales</taxon>
        <taxon>Leptolyngbyaceae</taxon>
        <taxon>Phormidesmis</taxon>
    </lineage>
</organism>
<dbReference type="EMBL" id="LJZR01000104">
    <property type="protein sequence ID" value="KPQ31425.1"/>
    <property type="molecule type" value="Genomic_DNA"/>
</dbReference>
<sequence>MSPLIFLDIDGVLNNTPWMEKAGFGTLDPANVEKLIRLIQLVDADLVISSDWRFFHKYDVLCRRLVSEGIPNRFVGSTPCLEAEGKTDDEIVPRGLEIDAWLKNNNFNGLFCILDDRDDMEPHQGRLVQTDDNYGLLDRDVEQAISLLMCSSA</sequence>
<proteinExistence type="predicted"/>
<protein>
    <submittedName>
        <fullName evidence="1">Uncharacterized protein</fullName>
    </submittedName>
</protein>
<dbReference type="Pfam" id="PF18143">
    <property type="entry name" value="HAD_SAK_2"/>
    <property type="match status" value="1"/>
</dbReference>